<dbReference type="AlphaFoldDB" id="A0AAD8UM45"/>
<evidence type="ECO:0000256" key="1">
    <source>
        <dbReference type="SAM" id="MobiDB-lite"/>
    </source>
</evidence>
<reference evidence="2" key="1">
    <citation type="submission" date="2021-12" db="EMBL/GenBank/DDBJ databases">
        <title>Comparative genomics, transcriptomics and evolutionary studies reveal genomic signatures of adaptation to plant cell wall in hemibiotrophic fungi.</title>
        <authorList>
            <consortium name="DOE Joint Genome Institute"/>
            <person name="Baroncelli R."/>
            <person name="Diaz J.F."/>
            <person name="Benocci T."/>
            <person name="Peng M."/>
            <person name="Battaglia E."/>
            <person name="Haridas S."/>
            <person name="Andreopoulos W."/>
            <person name="Labutti K."/>
            <person name="Pangilinan J."/>
            <person name="Floch G.L."/>
            <person name="Makela M.R."/>
            <person name="Henrissat B."/>
            <person name="Grigoriev I.V."/>
            <person name="Crouch J.A."/>
            <person name="De Vries R.P."/>
            <person name="Sukno S.A."/>
            <person name="Thon M.R."/>
        </authorList>
    </citation>
    <scope>NUCLEOTIDE SEQUENCE</scope>
    <source>
        <strain evidence="2">CBS 112980</strain>
    </source>
</reference>
<dbReference type="Proteomes" id="UP001244207">
    <property type="component" value="Unassembled WGS sequence"/>
</dbReference>
<evidence type="ECO:0000313" key="3">
    <source>
        <dbReference type="Proteomes" id="UP001244207"/>
    </source>
</evidence>
<feature type="region of interest" description="Disordered" evidence="1">
    <location>
        <begin position="131"/>
        <end position="156"/>
    </location>
</feature>
<gene>
    <name evidence="2" type="ORF">BDZ83DRAFT_408045</name>
</gene>
<accession>A0AAD8UM45</accession>
<feature type="compositionally biased region" description="Polar residues" evidence="1">
    <location>
        <begin position="431"/>
        <end position="443"/>
    </location>
</feature>
<dbReference type="RefSeq" id="XP_060362960.1">
    <property type="nucleotide sequence ID" value="XM_060502891.1"/>
</dbReference>
<dbReference type="GeneID" id="85386790"/>
<feature type="compositionally biased region" description="Polar residues" evidence="1">
    <location>
        <begin position="454"/>
        <end position="469"/>
    </location>
</feature>
<comment type="caution">
    <text evidence="2">The sequence shown here is derived from an EMBL/GenBank/DDBJ whole genome shotgun (WGS) entry which is preliminary data.</text>
</comment>
<organism evidence="2 3">
    <name type="scientific">Glomerella acutata</name>
    <name type="common">Colletotrichum acutatum</name>
    <dbReference type="NCBI Taxonomy" id="27357"/>
    <lineage>
        <taxon>Eukaryota</taxon>
        <taxon>Fungi</taxon>
        <taxon>Dikarya</taxon>
        <taxon>Ascomycota</taxon>
        <taxon>Pezizomycotina</taxon>
        <taxon>Sordariomycetes</taxon>
        <taxon>Hypocreomycetidae</taxon>
        <taxon>Glomerellales</taxon>
        <taxon>Glomerellaceae</taxon>
        <taxon>Colletotrichum</taxon>
        <taxon>Colletotrichum acutatum species complex</taxon>
    </lineage>
</organism>
<proteinExistence type="predicted"/>
<feature type="region of interest" description="Disordered" evidence="1">
    <location>
        <begin position="431"/>
        <end position="469"/>
    </location>
</feature>
<name>A0AAD8UM45_GLOAC</name>
<sequence>MLIVCEAATAMSSKKECDDLIDSLTTIPLLLKRVKALLDHSQQPLDDAIFCSLSRVRAEVEFLDETIERHLSCLGPDDGKPGAVEADVLSIRLSPISSTVTGRQEASDVPLNSTLTAENIASLTRNDCAAGRECRTDPTPSFEVGRGAEKRRLPGPSHDIVEIPRRFLGLIPPSRDVCFVDLTTEHSPRYGPDLDTASMIDVSSNHNLDSATKPRPNGKPSSKSIVRLIDRAVEHAHVGWLSCRNQAQFRERLGQFCPGRYVDDVVFLAMLQLVCCTSTLQIIDPLLVRFTEPFLTSGAFAFAKGFDGIVLPINVNAADQMSDHHRNHWILATVNWKTETFDAFGMQPAAFSRWSKRIDEYVSELRGAVTQLEKRSHELGPYVDDSCCAFLCTYALERYLGRAPQRQKRWPAGPALRRHYLRRLLNQWQLPASHPTKGSQTKSKGGAVSEGAVATQSRRGIPPNRNQRS</sequence>
<protein>
    <submittedName>
        <fullName evidence="2">Uncharacterized protein</fullName>
    </submittedName>
</protein>
<evidence type="ECO:0000313" key="2">
    <source>
        <dbReference type="EMBL" id="KAK1722905.1"/>
    </source>
</evidence>
<keyword evidence="3" id="KW-1185">Reference proteome</keyword>
<dbReference type="EMBL" id="JAHMHS010000072">
    <property type="protein sequence ID" value="KAK1722905.1"/>
    <property type="molecule type" value="Genomic_DNA"/>
</dbReference>